<gene>
    <name evidence="6" type="ORF">BDP27DRAFT_1446582</name>
</gene>
<keyword evidence="4 5" id="KW-0472">Membrane</keyword>
<feature type="transmembrane region" description="Helical" evidence="5">
    <location>
        <begin position="178"/>
        <end position="200"/>
    </location>
</feature>
<dbReference type="Gene3D" id="1.20.120.1630">
    <property type="match status" value="1"/>
</dbReference>
<keyword evidence="7" id="KW-1185">Reference proteome</keyword>
<evidence type="ECO:0000256" key="4">
    <source>
        <dbReference type="ARBA" id="ARBA00023136"/>
    </source>
</evidence>
<keyword evidence="5" id="KW-0808">Transferase</keyword>
<evidence type="ECO:0000313" key="7">
    <source>
        <dbReference type="Proteomes" id="UP000772434"/>
    </source>
</evidence>
<evidence type="ECO:0000256" key="5">
    <source>
        <dbReference type="RuleBase" id="RU362022"/>
    </source>
</evidence>
<protein>
    <recommendedName>
        <fullName evidence="5">Protein-S-isoprenylcysteine O-methyltransferase</fullName>
        <ecNumber evidence="5">2.1.1.100</ecNumber>
    </recommendedName>
</protein>
<sequence length="263" mass="29043">MEDLLPLIKIPCILLATIGLQITATPPHPPPAKSDEAPSTSLEVIVKQRGGPIIIKLICWLAALAEILLICAQTLRCHSLAKSVLYALGINMHMQQLEQASTQLPDSSESSSSSSPGMVMLYPSFLSFIGTILAVAGGYTRYLCYRELGHLFTFEMSIMKEHKLITTGPYALVRHPAYTGLLCTIVGIVLLHGASGSWVIECRVLDFTLGRAMVMIFLVVTSLITIGLLKRIPKEDEALAQKFGQEWKDWAQRVPFRLFWGVY</sequence>
<comment type="subcellular location">
    <subcellularLocation>
        <location evidence="5">Endoplasmic reticulum membrane</location>
        <topology evidence="5">Multi-pass membrane protein</topology>
    </subcellularLocation>
    <subcellularLocation>
        <location evidence="1">Membrane</location>
        <topology evidence="1">Multi-pass membrane protein</topology>
    </subcellularLocation>
</comment>
<dbReference type="EMBL" id="JADNRY010000035">
    <property type="protein sequence ID" value="KAF9071094.1"/>
    <property type="molecule type" value="Genomic_DNA"/>
</dbReference>
<proteinExistence type="inferred from homology"/>
<dbReference type="AlphaFoldDB" id="A0A9P5PXJ9"/>
<dbReference type="PANTHER" id="PTHR12714">
    <property type="entry name" value="PROTEIN-S ISOPRENYLCYSTEINE O-METHYLTRANSFERASE"/>
    <property type="match status" value="1"/>
</dbReference>
<keyword evidence="5" id="KW-0949">S-adenosyl-L-methionine</keyword>
<evidence type="ECO:0000256" key="2">
    <source>
        <dbReference type="ARBA" id="ARBA00022692"/>
    </source>
</evidence>
<comment type="similarity">
    <text evidence="5">Belongs to the class VI-like SAM-binding methyltransferase superfamily. Isoprenylcysteine carboxyl methyltransferase family.</text>
</comment>
<keyword evidence="2 5" id="KW-0812">Transmembrane</keyword>
<organism evidence="6 7">
    <name type="scientific">Rhodocollybia butyracea</name>
    <dbReference type="NCBI Taxonomy" id="206335"/>
    <lineage>
        <taxon>Eukaryota</taxon>
        <taxon>Fungi</taxon>
        <taxon>Dikarya</taxon>
        <taxon>Basidiomycota</taxon>
        <taxon>Agaricomycotina</taxon>
        <taxon>Agaricomycetes</taxon>
        <taxon>Agaricomycetidae</taxon>
        <taxon>Agaricales</taxon>
        <taxon>Marasmiineae</taxon>
        <taxon>Omphalotaceae</taxon>
        <taxon>Rhodocollybia</taxon>
    </lineage>
</organism>
<keyword evidence="5" id="KW-0489">Methyltransferase</keyword>
<evidence type="ECO:0000256" key="3">
    <source>
        <dbReference type="ARBA" id="ARBA00022989"/>
    </source>
</evidence>
<feature type="transmembrane region" description="Helical" evidence="5">
    <location>
        <begin position="120"/>
        <end position="139"/>
    </location>
</feature>
<dbReference type="EC" id="2.1.1.100" evidence="5"/>
<feature type="transmembrane region" description="Helical" evidence="5">
    <location>
        <begin position="57"/>
        <end position="75"/>
    </location>
</feature>
<reference evidence="6" key="1">
    <citation type="submission" date="2020-11" db="EMBL/GenBank/DDBJ databases">
        <authorList>
            <consortium name="DOE Joint Genome Institute"/>
            <person name="Ahrendt S."/>
            <person name="Riley R."/>
            <person name="Andreopoulos W."/>
            <person name="Labutti K."/>
            <person name="Pangilinan J."/>
            <person name="Ruiz-Duenas F.J."/>
            <person name="Barrasa J.M."/>
            <person name="Sanchez-Garcia M."/>
            <person name="Camarero S."/>
            <person name="Miyauchi S."/>
            <person name="Serrano A."/>
            <person name="Linde D."/>
            <person name="Babiker R."/>
            <person name="Drula E."/>
            <person name="Ayuso-Fernandez I."/>
            <person name="Pacheco R."/>
            <person name="Padilla G."/>
            <person name="Ferreira P."/>
            <person name="Barriuso J."/>
            <person name="Kellner H."/>
            <person name="Castanera R."/>
            <person name="Alfaro M."/>
            <person name="Ramirez L."/>
            <person name="Pisabarro A.G."/>
            <person name="Kuo A."/>
            <person name="Tritt A."/>
            <person name="Lipzen A."/>
            <person name="He G."/>
            <person name="Yan M."/>
            <person name="Ng V."/>
            <person name="Cullen D."/>
            <person name="Martin F."/>
            <person name="Rosso M.-N."/>
            <person name="Henrissat B."/>
            <person name="Hibbett D."/>
            <person name="Martinez A.T."/>
            <person name="Grigoriev I.V."/>
        </authorList>
    </citation>
    <scope>NUCLEOTIDE SEQUENCE</scope>
    <source>
        <strain evidence="6">AH 40177</strain>
    </source>
</reference>
<accession>A0A9P5PXJ9</accession>
<dbReference type="GO" id="GO:0004671">
    <property type="term" value="F:protein C-terminal S-isoprenylcysteine carboxyl O-methyltransferase activity"/>
    <property type="evidence" value="ECO:0007669"/>
    <property type="project" value="UniProtKB-EC"/>
</dbReference>
<comment type="caution">
    <text evidence="6">The sequence shown here is derived from an EMBL/GenBank/DDBJ whole genome shotgun (WGS) entry which is preliminary data.</text>
</comment>
<name>A0A9P5PXJ9_9AGAR</name>
<dbReference type="OrthoDB" id="422086at2759"/>
<dbReference type="Proteomes" id="UP000772434">
    <property type="component" value="Unassembled WGS sequence"/>
</dbReference>
<dbReference type="PANTHER" id="PTHR12714:SF9">
    <property type="entry name" value="PROTEIN-S-ISOPRENYLCYSTEINE O-METHYLTRANSFERASE"/>
    <property type="match status" value="1"/>
</dbReference>
<dbReference type="GO" id="GO:0005789">
    <property type="term" value="C:endoplasmic reticulum membrane"/>
    <property type="evidence" value="ECO:0007669"/>
    <property type="project" value="UniProtKB-SubCell"/>
</dbReference>
<dbReference type="GO" id="GO:0032259">
    <property type="term" value="P:methylation"/>
    <property type="evidence" value="ECO:0007669"/>
    <property type="project" value="UniProtKB-KW"/>
</dbReference>
<evidence type="ECO:0000313" key="6">
    <source>
        <dbReference type="EMBL" id="KAF9071094.1"/>
    </source>
</evidence>
<comment type="catalytic activity">
    <reaction evidence="5">
        <text>[protein]-C-terminal S-[(2E,6E)-farnesyl]-L-cysteine + S-adenosyl-L-methionine = [protein]-C-terminal S-[(2E,6E)-farnesyl]-L-cysteine methyl ester + S-adenosyl-L-homocysteine</text>
        <dbReference type="Rhea" id="RHEA:21672"/>
        <dbReference type="Rhea" id="RHEA-COMP:12125"/>
        <dbReference type="Rhea" id="RHEA-COMP:12126"/>
        <dbReference type="ChEBI" id="CHEBI:57856"/>
        <dbReference type="ChEBI" id="CHEBI:59789"/>
        <dbReference type="ChEBI" id="CHEBI:90510"/>
        <dbReference type="ChEBI" id="CHEBI:90511"/>
        <dbReference type="EC" id="2.1.1.100"/>
    </reaction>
</comment>
<feature type="transmembrane region" description="Helical" evidence="5">
    <location>
        <begin position="212"/>
        <end position="229"/>
    </location>
</feature>
<dbReference type="InterPro" id="IPR007269">
    <property type="entry name" value="ICMT_MeTrfase"/>
</dbReference>
<dbReference type="Pfam" id="PF04140">
    <property type="entry name" value="ICMT"/>
    <property type="match status" value="1"/>
</dbReference>
<evidence type="ECO:0000256" key="1">
    <source>
        <dbReference type="ARBA" id="ARBA00004141"/>
    </source>
</evidence>
<keyword evidence="5" id="KW-0256">Endoplasmic reticulum</keyword>
<keyword evidence="3 5" id="KW-1133">Transmembrane helix</keyword>